<keyword evidence="6" id="KW-1133">Transmembrane helix</keyword>
<feature type="domain" description="EF-hand" evidence="14">
    <location>
        <begin position="340"/>
        <end position="375"/>
    </location>
</feature>
<dbReference type="PANTHER" id="PTHR24322:SF736">
    <property type="entry name" value="RETINOL DEHYDROGENASE 10"/>
    <property type="match status" value="1"/>
</dbReference>
<keyword evidence="16" id="KW-1185">Reference proteome</keyword>
<feature type="domain" description="EF-hand" evidence="14">
    <location>
        <begin position="385"/>
        <end position="420"/>
    </location>
</feature>
<feature type="region of interest" description="Disordered" evidence="13">
    <location>
        <begin position="195"/>
        <end position="217"/>
    </location>
</feature>
<proteinExistence type="inferred from homology"/>
<dbReference type="PRINTS" id="PR00080">
    <property type="entry name" value="SDRFAMILY"/>
</dbReference>
<organism evidence="15 16">
    <name type="scientific">Tenebrio molitor</name>
    <name type="common">Yellow mealworm beetle</name>
    <dbReference type="NCBI Taxonomy" id="7067"/>
    <lineage>
        <taxon>Eukaryota</taxon>
        <taxon>Metazoa</taxon>
        <taxon>Ecdysozoa</taxon>
        <taxon>Arthropoda</taxon>
        <taxon>Hexapoda</taxon>
        <taxon>Insecta</taxon>
        <taxon>Pterygota</taxon>
        <taxon>Neoptera</taxon>
        <taxon>Endopterygota</taxon>
        <taxon>Coleoptera</taxon>
        <taxon>Polyphaga</taxon>
        <taxon>Cucujiformia</taxon>
        <taxon>Tenebrionidae</taxon>
        <taxon>Tenebrio</taxon>
    </lineage>
</organism>
<reference evidence="15" key="1">
    <citation type="journal article" date="2020" name="J Insects Food Feed">
        <title>The yellow mealworm (Tenebrio molitor) genome: a resource for the emerging insects as food and feed industry.</title>
        <authorList>
            <person name="Eriksson T."/>
            <person name="Andere A."/>
            <person name="Kelstrup H."/>
            <person name="Emery V."/>
            <person name="Picard C."/>
        </authorList>
    </citation>
    <scope>NUCLEOTIDE SEQUENCE</scope>
    <source>
        <strain evidence="15">Stoneville</strain>
        <tissue evidence="15">Whole head</tissue>
    </source>
</reference>
<dbReference type="SUPFAM" id="SSF47473">
    <property type="entry name" value="EF-hand"/>
    <property type="match status" value="1"/>
</dbReference>
<accession>A0A8J6HL55</accession>
<evidence type="ECO:0000256" key="5">
    <source>
        <dbReference type="ARBA" id="ARBA00022857"/>
    </source>
</evidence>
<evidence type="ECO:0000256" key="8">
    <source>
        <dbReference type="ARBA" id="ARBA00023098"/>
    </source>
</evidence>
<dbReference type="InterPro" id="IPR020904">
    <property type="entry name" value="Sc_DH/Rdtase_CS"/>
</dbReference>
<dbReference type="GO" id="GO:0005509">
    <property type="term" value="F:calcium ion binding"/>
    <property type="evidence" value="ECO:0007669"/>
    <property type="project" value="InterPro"/>
</dbReference>
<name>A0A8J6HL55_TENMO</name>
<dbReference type="GO" id="GO:0016020">
    <property type="term" value="C:membrane"/>
    <property type="evidence" value="ECO:0007669"/>
    <property type="project" value="UniProtKB-SubCell"/>
</dbReference>
<protein>
    <recommendedName>
        <fullName evidence="11">Short-chain dehydrogenase/reductase 3</fullName>
    </recommendedName>
    <alternativeName>
        <fullName evidence="12">Retinal short-chain dehydrogenase/reductase 1</fullName>
    </alternativeName>
</protein>
<dbReference type="SUPFAM" id="SSF56112">
    <property type="entry name" value="Protein kinase-like (PK-like)"/>
    <property type="match status" value="1"/>
</dbReference>
<evidence type="ECO:0000256" key="13">
    <source>
        <dbReference type="SAM" id="MobiDB-lite"/>
    </source>
</evidence>
<evidence type="ECO:0000313" key="15">
    <source>
        <dbReference type="EMBL" id="KAH0816664.1"/>
    </source>
</evidence>
<comment type="subcellular location">
    <subcellularLocation>
        <location evidence="1">Membrane</location>
        <topology evidence="1">Multi-pass membrane protein</topology>
    </subcellularLocation>
</comment>
<dbReference type="Pfam" id="PF13499">
    <property type="entry name" value="EF-hand_7"/>
    <property type="match status" value="1"/>
</dbReference>
<dbReference type="GO" id="GO:0005811">
    <property type="term" value="C:lipid droplet"/>
    <property type="evidence" value="ECO:0007669"/>
    <property type="project" value="TreeGrafter"/>
</dbReference>
<comment type="caution">
    <text evidence="15">The sequence shown here is derived from an EMBL/GenBank/DDBJ whole genome shotgun (WGS) entry which is preliminary data.</text>
</comment>
<comment type="function">
    <text evidence="10">Catalyzes the reduction of all-trans-retinal to all-trans-retinol in the presence of NADPH.</text>
</comment>
<dbReference type="InterPro" id="IPR036291">
    <property type="entry name" value="NAD(P)-bd_dom_sf"/>
</dbReference>
<keyword evidence="7" id="KW-0560">Oxidoreductase</keyword>
<keyword evidence="9" id="KW-0472">Membrane</keyword>
<keyword evidence="5" id="KW-0521">NADP</keyword>
<dbReference type="PRINTS" id="PR00081">
    <property type="entry name" value="GDHRDH"/>
</dbReference>
<dbReference type="PROSITE" id="PS00018">
    <property type="entry name" value="EF_HAND_1"/>
    <property type="match status" value="2"/>
</dbReference>
<evidence type="ECO:0000313" key="16">
    <source>
        <dbReference type="Proteomes" id="UP000719412"/>
    </source>
</evidence>
<gene>
    <name evidence="15" type="ORF">GEV33_006128</name>
</gene>
<evidence type="ECO:0000256" key="3">
    <source>
        <dbReference type="ARBA" id="ARBA00022692"/>
    </source>
</evidence>
<dbReference type="SMART" id="SM00054">
    <property type="entry name" value="EFh"/>
    <property type="match status" value="3"/>
</dbReference>
<dbReference type="PROSITE" id="PS00061">
    <property type="entry name" value="ADH_SHORT"/>
    <property type="match status" value="1"/>
</dbReference>
<keyword evidence="4" id="KW-0106">Calcium</keyword>
<evidence type="ECO:0000256" key="9">
    <source>
        <dbReference type="ARBA" id="ARBA00023136"/>
    </source>
</evidence>
<evidence type="ECO:0000256" key="1">
    <source>
        <dbReference type="ARBA" id="ARBA00004141"/>
    </source>
</evidence>
<dbReference type="InterPro" id="IPR002048">
    <property type="entry name" value="EF_hand_dom"/>
</dbReference>
<evidence type="ECO:0000256" key="12">
    <source>
        <dbReference type="ARBA" id="ARBA00082544"/>
    </source>
</evidence>
<dbReference type="CDD" id="cd05339">
    <property type="entry name" value="17beta-HSDXI-like_SDR_c"/>
    <property type="match status" value="1"/>
</dbReference>
<dbReference type="FunFam" id="3.40.50.720:FF:000131">
    <property type="entry name" value="Short-chain dehydrogenase/reductase 3"/>
    <property type="match status" value="1"/>
</dbReference>
<dbReference type="InterPro" id="IPR011009">
    <property type="entry name" value="Kinase-like_dom_sf"/>
</dbReference>
<dbReference type="Gene3D" id="1.10.510.10">
    <property type="entry name" value="Transferase(Phosphotransferase) domain 1"/>
    <property type="match status" value="1"/>
</dbReference>
<sequence length="706" mass="80268">MAVPSRARVYAEVNSHKPREYWDYESYVVDWGQQDDYQLVRKKEPFFHGHDNYDQLVRIAKVLGTEELFEYLDKYHIELDPRFNDILGRHSRKRWERFVHNENQHLVSAEALDFLDKLLRYDHLERLTARDAMDHSYFYPVVKEQCRMMSTVSSSPTPLTGNLSVVGMSTGLSGLSMRGGVIVMKSVSLFLAGTRSSKGSSAQPPVKPTKSRRKKMTEQDIAYRCSMKILEAAKRDTLFTRSEIEALYKIFRKLVTMNKTKSSQGKIKANPNATSVIGKPANVQEGIDRIVFREILHNTFDIVAENMLMDRIFCVWDKANYGLITLEAWLHGLSLFLKGSTNKHVEFCFAVYDMNADGFITKDEMFQLLKNCLIKHPQEEDPDESVKDLVDIVMRKIDKDKDGKVSLEDFQATVDEEPLLLEAFGNLGECVYRFIVPIQPKPVKGEIVLITGAGHGMGKELALLYASKGAKVVGWDVNMKNNEETISEINHRGYPTAHAYHCDVSNRENVFEVAKKVQQEVGDVTILINNAGIMPTHPILTQTKDEIERTFNVNVLAHCWTIQAFLPAMLKNNHGHIVALSSCAGLFGLENLVPYCGTKFAVHGMMEALSEELRMDPKCKVETTCVFPYMVDTGLCKRPKVKFEKLMPLLKPRFAAKAIMRAQQMNKKLVSIPGYLIPLNNYVRLMPIRTALYVKDFINSGVESDL</sequence>
<dbReference type="InterPro" id="IPR011992">
    <property type="entry name" value="EF-hand-dom_pair"/>
</dbReference>
<evidence type="ECO:0000259" key="14">
    <source>
        <dbReference type="PROSITE" id="PS50222"/>
    </source>
</evidence>
<comment type="similarity">
    <text evidence="2">Belongs to the short-chain dehydrogenases/reductases (SDR) family.</text>
</comment>
<evidence type="ECO:0000256" key="7">
    <source>
        <dbReference type="ARBA" id="ARBA00023002"/>
    </source>
</evidence>
<dbReference type="CDD" id="cd00051">
    <property type="entry name" value="EFh"/>
    <property type="match status" value="1"/>
</dbReference>
<evidence type="ECO:0000256" key="11">
    <source>
        <dbReference type="ARBA" id="ARBA00068717"/>
    </source>
</evidence>
<dbReference type="Proteomes" id="UP000719412">
    <property type="component" value="Unassembled WGS sequence"/>
</dbReference>
<dbReference type="InterPro" id="IPR002347">
    <property type="entry name" value="SDR_fam"/>
</dbReference>
<dbReference type="Gene3D" id="3.40.50.720">
    <property type="entry name" value="NAD(P)-binding Rossmann-like Domain"/>
    <property type="match status" value="1"/>
</dbReference>
<dbReference type="Gene3D" id="1.10.238.10">
    <property type="entry name" value="EF-hand"/>
    <property type="match status" value="1"/>
</dbReference>
<dbReference type="Pfam" id="PF00106">
    <property type="entry name" value="adh_short"/>
    <property type="match status" value="1"/>
</dbReference>
<evidence type="ECO:0000256" key="2">
    <source>
        <dbReference type="ARBA" id="ARBA00006484"/>
    </source>
</evidence>
<dbReference type="EMBL" id="JABDTM020021149">
    <property type="protein sequence ID" value="KAH0816664.1"/>
    <property type="molecule type" value="Genomic_DNA"/>
</dbReference>
<reference evidence="15" key="2">
    <citation type="submission" date="2021-08" db="EMBL/GenBank/DDBJ databases">
        <authorList>
            <person name="Eriksson T."/>
        </authorList>
    </citation>
    <scope>NUCLEOTIDE SEQUENCE</scope>
    <source>
        <strain evidence="15">Stoneville</strain>
        <tissue evidence="15">Whole head</tissue>
    </source>
</reference>
<dbReference type="AlphaFoldDB" id="A0A8J6HL55"/>
<dbReference type="SUPFAM" id="SSF51735">
    <property type="entry name" value="NAD(P)-binding Rossmann-fold domains"/>
    <property type="match status" value="1"/>
</dbReference>
<keyword evidence="3" id="KW-0812">Transmembrane</keyword>
<dbReference type="GO" id="GO:0052650">
    <property type="term" value="F:all-trans-retinol dehydrogenase (NADP+) activity"/>
    <property type="evidence" value="ECO:0007669"/>
    <property type="project" value="UniProtKB-ARBA"/>
</dbReference>
<dbReference type="PANTHER" id="PTHR24322">
    <property type="entry name" value="PKSB"/>
    <property type="match status" value="1"/>
</dbReference>
<dbReference type="InterPro" id="IPR018247">
    <property type="entry name" value="EF_Hand_1_Ca_BS"/>
</dbReference>
<dbReference type="PROSITE" id="PS50222">
    <property type="entry name" value="EF_HAND_2"/>
    <property type="match status" value="2"/>
</dbReference>
<keyword evidence="8" id="KW-0443">Lipid metabolism</keyword>
<evidence type="ECO:0000256" key="6">
    <source>
        <dbReference type="ARBA" id="ARBA00022989"/>
    </source>
</evidence>
<evidence type="ECO:0000256" key="10">
    <source>
        <dbReference type="ARBA" id="ARBA00059620"/>
    </source>
</evidence>
<evidence type="ECO:0000256" key="4">
    <source>
        <dbReference type="ARBA" id="ARBA00022837"/>
    </source>
</evidence>